<keyword evidence="6" id="KW-0863">Zinc-finger</keyword>
<evidence type="ECO:0000256" key="3">
    <source>
        <dbReference type="ARBA" id="ARBA00022664"/>
    </source>
</evidence>
<dbReference type="SMART" id="SM00451">
    <property type="entry name" value="ZnF_U1"/>
    <property type="match status" value="1"/>
</dbReference>
<dbReference type="GO" id="GO:0071004">
    <property type="term" value="C:U2-type prespliceosome"/>
    <property type="evidence" value="ECO:0007669"/>
    <property type="project" value="TreeGrafter"/>
</dbReference>
<keyword evidence="11" id="KW-0542">Nucleomorph</keyword>
<dbReference type="InterPro" id="IPR003604">
    <property type="entry name" value="Matrin/U1-like-C_Znf_C2H2"/>
</dbReference>
<dbReference type="InterPro" id="IPR013087">
    <property type="entry name" value="Znf_C2H2_type"/>
</dbReference>
<dbReference type="GeneID" id="5788285"/>
<evidence type="ECO:0000256" key="1">
    <source>
        <dbReference type="ARBA" id="ARBA00004123"/>
    </source>
</evidence>
<protein>
    <submittedName>
        <fullName evidence="11">mRNA splicing factor 3A subunit 2</fullName>
    </submittedName>
</protein>
<dbReference type="GO" id="GO:0005686">
    <property type="term" value="C:U2 snRNP"/>
    <property type="evidence" value="ECO:0007669"/>
    <property type="project" value="TreeGrafter"/>
</dbReference>
<evidence type="ECO:0000256" key="7">
    <source>
        <dbReference type="ARBA" id="ARBA00022833"/>
    </source>
</evidence>
<dbReference type="Pfam" id="PF12874">
    <property type="entry name" value="zf-met"/>
    <property type="match status" value="1"/>
</dbReference>
<dbReference type="SUPFAM" id="SSF57667">
    <property type="entry name" value="beta-beta-alpha zinc fingers"/>
    <property type="match status" value="1"/>
</dbReference>
<keyword evidence="5" id="KW-0747">Spliceosome</keyword>
<keyword evidence="3" id="KW-0507">mRNA processing</keyword>
<dbReference type="Proteomes" id="UP000243425">
    <property type="component" value="Nucleomorph 3"/>
</dbReference>
<dbReference type="EMBL" id="DQ158858">
    <property type="protein sequence ID" value="ABA27378.1"/>
    <property type="molecule type" value="Genomic_DNA"/>
</dbReference>
<dbReference type="PANTHER" id="PTHR23205">
    <property type="entry name" value="SPLICING FACTOR 3A SUBUNIT 2"/>
    <property type="match status" value="1"/>
</dbReference>
<evidence type="ECO:0000256" key="2">
    <source>
        <dbReference type="ARBA" id="ARBA00008995"/>
    </source>
</evidence>
<dbReference type="GO" id="GO:0000245">
    <property type="term" value="P:spliceosomal complex assembly"/>
    <property type="evidence" value="ECO:0007669"/>
    <property type="project" value="TreeGrafter"/>
</dbReference>
<dbReference type="GO" id="GO:0008270">
    <property type="term" value="F:zinc ion binding"/>
    <property type="evidence" value="ECO:0007669"/>
    <property type="project" value="UniProtKB-KW"/>
</dbReference>
<dbReference type="GO" id="GO:0071013">
    <property type="term" value="C:catalytic step 2 spliceosome"/>
    <property type="evidence" value="ECO:0007669"/>
    <property type="project" value="TreeGrafter"/>
</dbReference>
<dbReference type="Pfam" id="PF16835">
    <property type="entry name" value="SF3A2"/>
    <property type="match status" value="1"/>
</dbReference>
<reference evidence="11 12" key="1">
    <citation type="journal article" date="2006" name="Proc. Natl. Acad. Sci. U.S.A.">
        <title>Complete nucleotide sequence of the chlorarachniophyte nucleomorph: nature's smallest nucleus.</title>
        <authorList>
            <person name="Gilson P.R."/>
            <person name="Su V."/>
            <person name="Slamovits C.H."/>
            <person name="Reith M.E."/>
            <person name="Keeling P.J."/>
            <person name="McFadden G.I."/>
        </authorList>
    </citation>
    <scope>NUCLEOTIDE SEQUENCE [LARGE SCALE GENOMIC DNA]</scope>
    <source>
        <strain evidence="12">CCMP621</strain>
    </source>
</reference>
<evidence type="ECO:0000313" key="11">
    <source>
        <dbReference type="EMBL" id="ABA27378.1"/>
    </source>
</evidence>
<sequence>MVTDSNKQKELKNDFTNQNKSREILKKRAIELFDLKDDPFYIRLDNKFKCKLCLTMHRSESSYLAHTQGKRHNKNIKKRNLAVDNKNIIQTDHSFFDNQRNLSKPAYKVTKAYCKITHKKIIFIEVIYEYNLPEDVPDYRILTTYEQSIEKPDNNYQYLLVASPNYVTICFKIPNLLIDYENQFTYSYWDFNLKKFYISLAF</sequence>
<keyword evidence="4" id="KW-0479">Metal-binding</keyword>
<evidence type="ECO:0000256" key="8">
    <source>
        <dbReference type="ARBA" id="ARBA00023187"/>
    </source>
</evidence>
<dbReference type="GO" id="GO:0003676">
    <property type="term" value="F:nucleic acid binding"/>
    <property type="evidence" value="ECO:0007669"/>
    <property type="project" value="InterPro"/>
</dbReference>
<dbReference type="Gene3D" id="2.60.40.2690">
    <property type="match status" value="1"/>
</dbReference>
<keyword evidence="7" id="KW-0862">Zinc</keyword>
<dbReference type="InterPro" id="IPR036236">
    <property type="entry name" value="Znf_C2H2_sf"/>
</dbReference>
<dbReference type="PROSITE" id="PS50171">
    <property type="entry name" value="ZF_MATRIN"/>
    <property type="match status" value="1"/>
</dbReference>
<dbReference type="RefSeq" id="XP_001712990.1">
    <property type="nucleotide sequence ID" value="XM_001712938.1"/>
</dbReference>
<keyword evidence="8" id="KW-0508">mRNA splicing</keyword>
<organism evidence="11 12">
    <name type="scientific">Bigelowiella natans</name>
    <name type="common">Pedinomonas minutissima</name>
    <name type="synonym">Chlorarachnion sp. (strain CCMP621)</name>
    <dbReference type="NCBI Taxonomy" id="227086"/>
    <lineage>
        <taxon>Eukaryota</taxon>
        <taxon>Sar</taxon>
        <taxon>Rhizaria</taxon>
        <taxon>Cercozoa</taxon>
        <taxon>Chlorarachniophyceae</taxon>
        <taxon>Bigelowiella</taxon>
    </lineage>
</organism>
<dbReference type="InterPro" id="IPR052092">
    <property type="entry name" value="SF3A2"/>
</dbReference>
<evidence type="ECO:0000256" key="6">
    <source>
        <dbReference type="ARBA" id="ARBA00022771"/>
    </source>
</evidence>
<proteinExistence type="inferred from homology"/>
<evidence type="ECO:0000259" key="10">
    <source>
        <dbReference type="PROSITE" id="PS50171"/>
    </source>
</evidence>
<keyword evidence="9" id="KW-0539">Nucleus</keyword>
<evidence type="ECO:0000313" key="12">
    <source>
        <dbReference type="Proteomes" id="UP000243425"/>
    </source>
</evidence>
<dbReference type="PANTHER" id="PTHR23205:SF0">
    <property type="entry name" value="SPLICING FACTOR 3A SUBUNIT 2"/>
    <property type="match status" value="1"/>
</dbReference>
<comment type="similarity">
    <text evidence="2">Belongs to the SF3A2 family.</text>
</comment>
<feature type="domain" description="Matrin-type" evidence="10">
    <location>
        <begin position="48"/>
        <end position="78"/>
    </location>
</feature>
<accession>Q3LVY8</accession>
<comment type="subcellular location">
    <subcellularLocation>
        <location evidence="1">Nucleus</location>
    </subcellularLocation>
</comment>
<dbReference type="InterPro" id="IPR031781">
    <property type="entry name" value="SF3A2_dom"/>
</dbReference>
<evidence type="ECO:0000256" key="9">
    <source>
        <dbReference type="ARBA" id="ARBA00023242"/>
    </source>
</evidence>
<dbReference type="InterPro" id="IPR000690">
    <property type="entry name" value="Matrin/U1-C_Znf_C2H2"/>
</dbReference>
<dbReference type="AlphaFoldDB" id="Q3LVY8"/>
<name>Q3LVY8_BIGNA</name>
<evidence type="ECO:0000256" key="4">
    <source>
        <dbReference type="ARBA" id="ARBA00022723"/>
    </source>
</evidence>
<geneLocation type="nucleomorph" evidence="11"/>
<dbReference type="Gene3D" id="3.30.160.60">
    <property type="entry name" value="Classic Zinc Finger"/>
    <property type="match status" value="1"/>
</dbReference>
<evidence type="ECO:0000256" key="5">
    <source>
        <dbReference type="ARBA" id="ARBA00022728"/>
    </source>
</evidence>
<gene>
    <name evidence="11" type="primary">sap62</name>
</gene>